<dbReference type="Pfam" id="PF02646">
    <property type="entry name" value="RmuC"/>
    <property type="match status" value="1"/>
</dbReference>
<evidence type="ECO:0000256" key="3">
    <source>
        <dbReference type="ARBA" id="ARBA00023054"/>
    </source>
</evidence>
<dbReference type="GO" id="GO:0006310">
    <property type="term" value="P:DNA recombination"/>
    <property type="evidence" value="ECO:0007669"/>
    <property type="project" value="UniProtKB-KW"/>
</dbReference>
<evidence type="ECO:0000313" key="7">
    <source>
        <dbReference type="EMBL" id="RXK47061.1"/>
    </source>
</evidence>
<sequence>MTKTFENRKELQIPFILQPPYPSEYVDQQVSIILYNSSFIMEHLPFHIFPIFASMIILYILLGILAGAGITYLLLQGKINILANQLAILQQEQVKWTGTEEENKKKIQDLEQENKALFGKVSLLEGQNSSLRESLDSQKADEEKMRKMLVDISNESVLRQGKVLSEQQQVKLNDVLNPLKEKLKEFEEKVNLGQKSSIEQNSALMEQIKNLTSLNQTVTQKTEDLTNALKGSNKTQGNWGEMILERVLESSGLKKGSEYETQFVTRNQMNESIKPDAVIFLPDNKNLIIDSKVSLVAYERYTSAEEGSMEKDLALKAHIESLKNHIKELSAKDYHTGLNLNSPDFVLLFIPIESGFVATISQDTTLFNFAWERKIVLVSPSTLLATLRTIASVWKTEYQTRNALEIARQAGDLYDKFVSFTQDMEDVGKHIKKAEDAHANAVNKLSTGKGNLVTRAEKLHKLGIKSTKKLNQGLIQEEDSDEEEEL</sequence>
<organism evidence="7 8">
    <name type="scientific">Aquirufa rosea</name>
    <dbReference type="NCBI Taxonomy" id="2509241"/>
    <lineage>
        <taxon>Bacteria</taxon>
        <taxon>Pseudomonadati</taxon>
        <taxon>Bacteroidota</taxon>
        <taxon>Cytophagia</taxon>
        <taxon>Cytophagales</taxon>
        <taxon>Flectobacillaceae</taxon>
        <taxon>Aquirufa</taxon>
    </lineage>
</organism>
<evidence type="ECO:0000256" key="4">
    <source>
        <dbReference type="ARBA" id="ARBA00023172"/>
    </source>
</evidence>
<dbReference type="PANTHER" id="PTHR30563:SF0">
    <property type="entry name" value="DNA RECOMBINATION PROTEIN RMUC"/>
    <property type="match status" value="1"/>
</dbReference>
<keyword evidence="4" id="KW-0233">DNA recombination</keyword>
<protein>
    <submittedName>
        <fullName evidence="7">DNA recombination protein RmuC</fullName>
    </submittedName>
</protein>
<dbReference type="Proteomes" id="UP000289455">
    <property type="component" value="Unassembled WGS sequence"/>
</dbReference>
<reference evidence="7 8" key="1">
    <citation type="submission" date="2019-01" db="EMBL/GenBank/DDBJ databases">
        <title>Cytophagaceae bacterium strain CAR-16.</title>
        <authorList>
            <person name="Chen W.-M."/>
        </authorList>
    </citation>
    <scope>NUCLEOTIDE SEQUENCE [LARGE SCALE GENOMIC DNA]</scope>
    <source>
        <strain evidence="7 8">CAR-16</strain>
    </source>
</reference>
<keyword evidence="3 5" id="KW-0175">Coiled coil</keyword>
<dbReference type="InterPro" id="IPR003798">
    <property type="entry name" value="DNA_recombination_RmuC"/>
</dbReference>
<comment type="function">
    <text evidence="1">Involved in DNA recombination.</text>
</comment>
<comment type="similarity">
    <text evidence="2">Belongs to the RmuC family.</text>
</comment>
<keyword evidence="6" id="KW-1133">Transmembrane helix</keyword>
<dbReference type="AlphaFoldDB" id="A0A4Q1BXN8"/>
<feature type="coiled-coil region" evidence="5">
    <location>
        <begin position="100"/>
        <end position="127"/>
    </location>
</feature>
<evidence type="ECO:0000256" key="2">
    <source>
        <dbReference type="ARBA" id="ARBA00009840"/>
    </source>
</evidence>
<evidence type="ECO:0000256" key="6">
    <source>
        <dbReference type="SAM" id="Phobius"/>
    </source>
</evidence>
<keyword evidence="8" id="KW-1185">Reference proteome</keyword>
<evidence type="ECO:0000256" key="5">
    <source>
        <dbReference type="SAM" id="Coils"/>
    </source>
</evidence>
<keyword evidence="6" id="KW-0812">Transmembrane</keyword>
<comment type="caution">
    <text evidence="7">The sequence shown here is derived from an EMBL/GenBank/DDBJ whole genome shotgun (WGS) entry which is preliminary data.</text>
</comment>
<dbReference type="PANTHER" id="PTHR30563">
    <property type="entry name" value="DNA RECOMBINATION PROTEIN RMUC"/>
    <property type="match status" value="1"/>
</dbReference>
<evidence type="ECO:0000313" key="8">
    <source>
        <dbReference type="Proteomes" id="UP000289455"/>
    </source>
</evidence>
<proteinExistence type="inferred from homology"/>
<keyword evidence="6" id="KW-0472">Membrane</keyword>
<dbReference type="OrthoDB" id="370725at2"/>
<evidence type="ECO:0000256" key="1">
    <source>
        <dbReference type="ARBA" id="ARBA00003416"/>
    </source>
</evidence>
<feature type="transmembrane region" description="Helical" evidence="6">
    <location>
        <begin position="48"/>
        <end position="75"/>
    </location>
</feature>
<dbReference type="EMBL" id="SDHY01000007">
    <property type="protein sequence ID" value="RXK47061.1"/>
    <property type="molecule type" value="Genomic_DNA"/>
</dbReference>
<gene>
    <name evidence="7" type="ORF">ESB04_10695</name>
</gene>
<accession>A0A4Q1BXN8</accession>
<name>A0A4Q1BXN8_9BACT</name>